<gene>
    <name evidence="1" type="ORF">EVAR_51483_1</name>
</gene>
<keyword evidence="2" id="KW-1185">Reference proteome</keyword>
<protein>
    <submittedName>
        <fullName evidence="1">Uncharacterized protein</fullName>
    </submittedName>
</protein>
<reference evidence="1 2" key="1">
    <citation type="journal article" date="2019" name="Commun. Biol.">
        <title>The bagworm genome reveals a unique fibroin gene that provides high tensile strength.</title>
        <authorList>
            <person name="Kono N."/>
            <person name="Nakamura H."/>
            <person name="Ohtoshi R."/>
            <person name="Tomita M."/>
            <person name="Numata K."/>
            <person name="Arakawa K."/>
        </authorList>
    </citation>
    <scope>NUCLEOTIDE SEQUENCE [LARGE SCALE GENOMIC DNA]</scope>
</reference>
<dbReference type="AlphaFoldDB" id="A0A4C1XCV3"/>
<dbReference type="EMBL" id="BGZK01000800">
    <property type="protein sequence ID" value="GBP60920.1"/>
    <property type="molecule type" value="Genomic_DNA"/>
</dbReference>
<dbReference type="Proteomes" id="UP000299102">
    <property type="component" value="Unassembled WGS sequence"/>
</dbReference>
<evidence type="ECO:0000313" key="2">
    <source>
        <dbReference type="Proteomes" id="UP000299102"/>
    </source>
</evidence>
<comment type="caution">
    <text evidence="1">The sequence shown here is derived from an EMBL/GenBank/DDBJ whole genome shotgun (WGS) entry which is preliminary data.</text>
</comment>
<proteinExistence type="predicted"/>
<evidence type="ECO:0000313" key="1">
    <source>
        <dbReference type="EMBL" id="GBP60920.1"/>
    </source>
</evidence>
<organism evidence="1 2">
    <name type="scientific">Eumeta variegata</name>
    <name type="common">Bagworm moth</name>
    <name type="synonym">Eumeta japonica</name>
    <dbReference type="NCBI Taxonomy" id="151549"/>
    <lineage>
        <taxon>Eukaryota</taxon>
        <taxon>Metazoa</taxon>
        <taxon>Ecdysozoa</taxon>
        <taxon>Arthropoda</taxon>
        <taxon>Hexapoda</taxon>
        <taxon>Insecta</taxon>
        <taxon>Pterygota</taxon>
        <taxon>Neoptera</taxon>
        <taxon>Endopterygota</taxon>
        <taxon>Lepidoptera</taxon>
        <taxon>Glossata</taxon>
        <taxon>Ditrysia</taxon>
        <taxon>Tineoidea</taxon>
        <taxon>Psychidae</taxon>
        <taxon>Oiketicinae</taxon>
        <taxon>Eumeta</taxon>
    </lineage>
</organism>
<sequence>MDDLSECDSDEAVNFLTLPPSDSYLTLPDDVKNVLRNFGIDNELHEDSPQIPGMTTGDLCTMICNRFSEIDQLDDQFPSSTPEQSTTLYNHHLLCNHQF</sequence>
<name>A0A4C1XCV3_EUMVA</name>
<accession>A0A4C1XCV3</accession>